<evidence type="ECO:0000313" key="2">
    <source>
        <dbReference type="EMBL" id="GMH21086.1"/>
    </source>
</evidence>
<proteinExistence type="predicted"/>
<evidence type="ECO:0000256" key="1">
    <source>
        <dbReference type="SAM" id="MobiDB-lite"/>
    </source>
</evidence>
<name>A0AAD3T1U9_NEPGR</name>
<dbReference type="EMBL" id="BSYO01000022">
    <property type="protein sequence ID" value="GMH21086.1"/>
    <property type="molecule type" value="Genomic_DNA"/>
</dbReference>
<gene>
    <name evidence="2" type="ORF">Nepgr_022928</name>
</gene>
<accession>A0AAD3T1U9</accession>
<reference evidence="2" key="1">
    <citation type="submission" date="2023-05" db="EMBL/GenBank/DDBJ databases">
        <title>Nepenthes gracilis genome sequencing.</title>
        <authorList>
            <person name="Fukushima K."/>
        </authorList>
    </citation>
    <scope>NUCLEOTIDE SEQUENCE</scope>
    <source>
        <strain evidence="2">SING2019-196</strain>
    </source>
</reference>
<dbReference type="Proteomes" id="UP001279734">
    <property type="component" value="Unassembled WGS sequence"/>
</dbReference>
<dbReference type="AlphaFoldDB" id="A0AAD3T1U9"/>
<organism evidence="2 3">
    <name type="scientific">Nepenthes gracilis</name>
    <name type="common">Slender pitcher plant</name>
    <dbReference type="NCBI Taxonomy" id="150966"/>
    <lineage>
        <taxon>Eukaryota</taxon>
        <taxon>Viridiplantae</taxon>
        <taxon>Streptophyta</taxon>
        <taxon>Embryophyta</taxon>
        <taxon>Tracheophyta</taxon>
        <taxon>Spermatophyta</taxon>
        <taxon>Magnoliopsida</taxon>
        <taxon>eudicotyledons</taxon>
        <taxon>Gunneridae</taxon>
        <taxon>Pentapetalae</taxon>
        <taxon>Caryophyllales</taxon>
        <taxon>Nepenthaceae</taxon>
        <taxon>Nepenthes</taxon>
    </lineage>
</organism>
<feature type="region of interest" description="Disordered" evidence="1">
    <location>
        <begin position="1"/>
        <end position="25"/>
    </location>
</feature>
<comment type="caution">
    <text evidence="2">The sequence shown here is derived from an EMBL/GenBank/DDBJ whole genome shotgun (WGS) entry which is preliminary data.</text>
</comment>
<keyword evidence="3" id="KW-1185">Reference proteome</keyword>
<sequence>MWPINGTRAADSAEDRTPSSSTKSSNIRIISTGITKIANSGMPPFLQQHEGFSHGTQTHRGHEAYQGVVAAALQKLCLDTMVDDPLLGAIDPTAVGLLRVLGLGCFCMKWLRSPMLLEPYAGESWVAAVRLRGGGMAVLSISEGLF</sequence>
<evidence type="ECO:0000313" key="3">
    <source>
        <dbReference type="Proteomes" id="UP001279734"/>
    </source>
</evidence>
<protein>
    <submittedName>
        <fullName evidence="2">Uncharacterized protein</fullName>
    </submittedName>
</protein>